<evidence type="ECO:0000313" key="2">
    <source>
        <dbReference type="Proteomes" id="UP001279734"/>
    </source>
</evidence>
<sequence length="97" mass="11197">MKGSVSPFFSKAYCSEFKMQEQQVTAAPPHTSGTETQLYSSDEVEDLELNFMTNYYETAKILSLVFLYELNTQFINVAKGVKHWVEFFMSYAKLGFH</sequence>
<proteinExistence type="predicted"/>
<gene>
    <name evidence="1" type="ORF">Nepgr_029755</name>
</gene>
<dbReference type="Proteomes" id="UP001279734">
    <property type="component" value="Unassembled WGS sequence"/>
</dbReference>
<name>A0AAD3Y3A3_NEPGR</name>
<protein>
    <submittedName>
        <fullName evidence="1">Uncharacterized protein</fullName>
    </submittedName>
</protein>
<accession>A0AAD3Y3A3</accession>
<keyword evidence="2" id="KW-1185">Reference proteome</keyword>
<comment type="caution">
    <text evidence="1">The sequence shown here is derived from an EMBL/GenBank/DDBJ whole genome shotgun (WGS) entry which is preliminary data.</text>
</comment>
<reference evidence="1" key="1">
    <citation type="submission" date="2023-05" db="EMBL/GenBank/DDBJ databases">
        <title>Nepenthes gracilis genome sequencing.</title>
        <authorList>
            <person name="Fukushima K."/>
        </authorList>
    </citation>
    <scope>NUCLEOTIDE SEQUENCE</scope>
    <source>
        <strain evidence="1">SING2019-196</strain>
    </source>
</reference>
<evidence type="ECO:0000313" key="1">
    <source>
        <dbReference type="EMBL" id="GMH27912.1"/>
    </source>
</evidence>
<dbReference type="EMBL" id="BSYO01000033">
    <property type="protein sequence ID" value="GMH27912.1"/>
    <property type="molecule type" value="Genomic_DNA"/>
</dbReference>
<dbReference type="AlphaFoldDB" id="A0AAD3Y3A3"/>
<organism evidence="1 2">
    <name type="scientific">Nepenthes gracilis</name>
    <name type="common">Slender pitcher plant</name>
    <dbReference type="NCBI Taxonomy" id="150966"/>
    <lineage>
        <taxon>Eukaryota</taxon>
        <taxon>Viridiplantae</taxon>
        <taxon>Streptophyta</taxon>
        <taxon>Embryophyta</taxon>
        <taxon>Tracheophyta</taxon>
        <taxon>Spermatophyta</taxon>
        <taxon>Magnoliopsida</taxon>
        <taxon>eudicotyledons</taxon>
        <taxon>Gunneridae</taxon>
        <taxon>Pentapetalae</taxon>
        <taxon>Caryophyllales</taxon>
        <taxon>Nepenthaceae</taxon>
        <taxon>Nepenthes</taxon>
    </lineage>
</organism>